<keyword evidence="3" id="KW-1185">Reference proteome</keyword>
<gene>
    <name evidence="2" type="ORF">BDW02DRAFT_201126</name>
</gene>
<dbReference type="Proteomes" id="UP000800040">
    <property type="component" value="Unassembled WGS sequence"/>
</dbReference>
<evidence type="ECO:0000313" key="3">
    <source>
        <dbReference type="Proteomes" id="UP000800040"/>
    </source>
</evidence>
<evidence type="ECO:0000313" key="2">
    <source>
        <dbReference type="EMBL" id="KAF1836823.1"/>
    </source>
</evidence>
<reference evidence="2" key="1">
    <citation type="submission" date="2020-01" db="EMBL/GenBank/DDBJ databases">
        <authorList>
            <consortium name="DOE Joint Genome Institute"/>
            <person name="Haridas S."/>
            <person name="Albert R."/>
            <person name="Binder M."/>
            <person name="Bloem J."/>
            <person name="Labutti K."/>
            <person name="Salamov A."/>
            <person name="Andreopoulos B."/>
            <person name="Baker S.E."/>
            <person name="Barry K."/>
            <person name="Bills G."/>
            <person name="Bluhm B.H."/>
            <person name="Cannon C."/>
            <person name="Castanera R."/>
            <person name="Culley D.E."/>
            <person name="Daum C."/>
            <person name="Ezra D."/>
            <person name="Gonzalez J.B."/>
            <person name="Henrissat B."/>
            <person name="Kuo A."/>
            <person name="Liang C."/>
            <person name="Lipzen A."/>
            <person name="Lutzoni F."/>
            <person name="Magnuson J."/>
            <person name="Mondo S."/>
            <person name="Nolan M."/>
            <person name="Ohm R."/>
            <person name="Pangilinan J."/>
            <person name="Park H.-J."/>
            <person name="Ramirez L."/>
            <person name="Alfaro M."/>
            <person name="Sun H."/>
            <person name="Tritt A."/>
            <person name="Yoshinaga Y."/>
            <person name="Zwiers L.-H."/>
            <person name="Turgeon B.G."/>
            <person name="Goodwin S.B."/>
            <person name="Spatafora J.W."/>
            <person name="Crous P.W."/>
            <person name="Grigoriev I.V."/>
        </authorList>
    </citation>
    <scope>NUCLEOTIDE SEQUENCE</scope>
    <source>
        <strain evidence="2">P77</strain>
    </source>
</reference>
<feature type="region of interest" description="Disordered" evidence="1">
    <location>
        <begin position="14"/>
        <end position="43"/>
    </location>
</feature>
<sequence length="289" mass="32364">MSYSHRIHAKILDLSGQPSHPPHPQTLRRSANGHLFDPSTSTKLQPKIQIEATIRHLNGDPIHRDRPYPALCRTTSGHLFQPELSPIHERELRRSVMSTGTDTDSLTGPELRSRRRLPAAPAQKLKMRQDAGQFGAQPILRTVPRGQGQLVETGWEHRQNASFDELRKHNIPVLVSVSPYELRNVSRNRNLRGLASRHSLSHGGCASIVSKEPSMVVDADMPRPELRTLPLSGVCIEDSPLRMISIMKVEEVDLVITSKRPLSEDVWMQISRDLSAQNPLTPCLHHAAV</sequence>
<evidence type="ECO:0000256" key="1">
    <source>
        <dbReference type="SAM" id="MobiDB-lite"/>
    </source>
</evidence>
<dbReference type="OrthoDB" id="3694266at2759"/>
<proteinExistence type="predicted"/>
<dbReference type="AlphaFoldDB" id="A0A6A5KT52"/>
<organism evidence="2 3">
    <name type="scientific">Decorospora gaudefroyi</name>
    <dbReference type="NCBI Taxonomy" id="184978"/>
    <lineage>
        <taxon>Eukaryota</taxon>
        <taxon>Fungi</taxon>
        <taxon>Dikarya</taxon>
        <taxon>Ascomycota</taxon>
        <taxon>Pezizomycotina</taxon>
        <taxon>Dothideomycetes</taxon>
        <taxon>Pleosporomycetidae</taxon>
        <taxon>Pleosporales</taxon>
        <taxon>Pleosporineae</taxon>
        <taxon>Pleosporaceae</taxon>
        <taxon>Decorospora</taxon>
    </lineage>
</organism>
<protein>
    <submittedName>
        <fullName evidence="2">Uncharacterized protein</fullName>
    </submittedName>
</protein>
<dbReference type="EMBL" id="ML975268">
    <property type="protein sequence ID" value="KAF1836823.1"/>
    <property type="molecule type" value="Genomic_DNA"/>
</dbReference>
<name>A0A6A5KT52_9PLEO</name>
<accession>A0A6A5KT52</accession>